<evidence type="ECO:0000256" key="3">
    <source>
        <dbReference type="ARBA" id="ARBA00022475"/>
    </source>
</evidence>
<comment type="similarity">
    <text evidence="8 9">Belongs to the TRAP transporter small permease family.</text>
</comment>
<dbReference type="EMBL" id="ATJV01000001">
    <property type="protein sequence ID" value="EPZ17457.1"/>
    <property type="molecule type" value="Genomic_DNA"/>
</dbReference>
<comment type="caution">
    <text evidence="11">The sequence shown here is derived from an EMBL/GenBank/DDBJ whole genome shotgun (WGS) entry which is preliminary data.</text>
</comment>
<dbReference type="PANTHER" id="PTHR35011">
    <property type="entry name" value="2,3-DIKETO-L-GULONATE TRAP TRANSPORTER SMALL PERMEASE PROTEIN YIAM"/>
    <property type="match status" value="1"/>
</dbReference>
<dbReference type="Pfam" id="PF04290">
    <property type="entry name" value="DctQ"/>
    <property type="match status" value="1"/>
</dbReference>
<sequence length="163" mass="18047">MSIEPPHEDDSAVRSAPYTLEQTLSGVVMGLIVLISFGNVLARYFTSQSFAATEEFSIALLIVLSFVGSSAAFAFDRHIRVSFFADKLPPAGRAALEWLSFAVTASLFAFIAFHAGVLTWDQYRFEETSPALGVPQWWYTVWMPVLAVALVLRLILTRVRGRA</sequence>
<dbReference type="AlphaFoldDB" id="S9ZV84"/>
<evidence type="ECO:0000313" key="12">
    <source>
        <dbReference type="Proteomes" id="UP000015455"/>
    </source>
</evidence>
<evidence type="ECO:0000256" key="6">
    <source>
        <dbReference type="ARBA" id="ARBA00022989"/>
    </source>
</evidence>
<proteinExistence type="inferred from homology"/>
<evidence type="ECO:0000256" key="4">
    <source>
        <dbReference type="ARBA" id="ARBA00022519"/>
    </source>
</evidence>
<dbReference type="GO" id="GO:0015740">
    <property type="term" value="P:C4-dicarboxylate transport"/>
    <property type="evidence" value="ECO:0007669"/>
    <property type="project" value="TreeGrafter"/>
</dbReference>
<feature type="transmembrane region" description="Helical" evidence="9">
    <location>
        <begin position="96"/>
        <end position="117"/>
    </location>
</feature>
<keyword evidence="5 9" id="KW-0812">Transmembrane</keyword>
<dbReference type="GO" id="GO:0005886">
    <property type="term" value="C:plasma membrane"/>
    <property type="evidence" value="ECO:0007669"/>
    <property type="project" value="UniProtKB-SubCell"/>
</dbReference>
<evidence type="ECO:0000259" key="10">
    <source>
        <dbReference type="Pfam" id="PF04290"/>
    </source>
</evidence>
<evidence type="ECO:0000256" key="7">
    <source>
        <dbReference type="ARBA" id="ARBA00023136"/>
    </source>
</evidence>
<keyword evidence="12" id="KW-1185">Reference proteome</keyword>
<evidence type="ECO:0000256" key="2">
    <source>
        <dbReference type="ARBA" id="ARBA00022448"/>
    </source>
</evidence>
<name>S9ZV84_9RHOO</name>
<feature type="transmembrane region" description="Helical" evidence="9">
    <location>
        <begin position="24"/>
        <end position="44"/>
    </location>
</feature>
<reference evidence="11 12" key="1">
    <citation type="submission" date="2013-06" db="EMBL/GenBank/DDBJ databases">
        <title>Draft genome sequence of Thauera terpenica.</title>
        <authorList>
            <person name="Liu B."/>
            <person name="Frostegard A.H."/>
            <person name="Shapleigh J.P."/>
        </authorList>
    </citation>
    <scope>NUCLEOTIDE SEQUENCE [LARGE SCALE GENOMIC DNA]</scope>
    <source>
        <strain evidence="11 12">58Eu</strain>
    </source>
</reference>
<feature type="transmembrane region" description="Helical" evidence="9">
    <location>
        <begin position="56"/>
        <end position="75"/>
    </location>
</feature>
<evidence type="ECO:0000256" key="9">
    <source>
        <dbReference type="RuleBase" id="RU369079"/>
    </source>
</evidence>
<dbReference type="RefSeq" id="WP_021247746.1">
    <property type="nucleotide sequence ID" value="NZ_ATJV01000001.1"/>
</dbReference>
<dbReference type="GO" id="GO:0022857">
    <property type="term" value="F:transmembrane transporter activity"/>
    <property type="evidence" value="ECO:0007669"/>
    <property type="project" value="UniProtKB-UniRule"/>
</dbReference>
<feature type="domain" description="Tripartite ATP-independent periplasmic transporters DctQ component" evidence="10">
    <location>
        <begin position="32"/>
        <end position="160"/>
    </location>
</feature>
<keyword evidence="4 9" id="KW-0997">Cell inner membrane</keyword>
<evidence type="ECO:0000313" key="11">
    <source>
        <dbReference type="EMBL" id="EPZ17457.1"/>
    </source>
</evidence>
<comment type="subunit">
    <text evidence="9">The complex comprises the extracytoplasmic solute receptor protein and the two transmembrane proteins.</text>
</comment>
<comment type="subcellular location">
    <subcellularLocation>
        <location evidence="1 9">Cell inner membrane</location>
        <topology evidence="1 9">Multi-pass membrane protein</topology>
    </subcellularLocation>
</comment>
<comment type="function">
    <text evidence="9">Part of the tripartite ATP-independent periplasmic (TRAP) transport system.</text>
</comment>
<gene>
    <name evidence="11" type="ORF">M622_01420</name>
</gene>
<keyword evidence="7 9" id="KW-0472">Membrane</keyword>
<dbReference type="STRING" id="1348657.M622_01420"/>
<organism evidence="11 12">
    <name type="scientific">Thauera terpenica 58Eu</name>
    <dbReference type="NCBI Taxonomy" id="1348657"/>
    <lineage>
        <taxon>Bacteria</taxon>
        <taxon>Pseudomonadati</taxon>
        <taxon>Pseudomonadota</taxon>
        <taxon>Betaproteobacteria</taxon>
        <taxon>Rhodocyclales</taxon>
        <taxon>Zoogloeaceae</taxon>
        <taxon>Thauera</taxon>
    </lineage>
</organism>
<dbReference type="InterPro" id="IPR007387">
    <property type="entry name" value="TRAP_DctQ"/>
</dbReference>
<evidence type="ECO:0000256" key="1">
    <source>
        <dbReference type="ARBA" id="ARBA00004429"/>
    </source>
</evidence>
<dbReference type="Proteomes" id="UP000015455">
    <property type="component" value="Unassembled WGS sequence"/>
</dbReference>
<keyword evidence="2 9" id="KW-0813">Transport</keyword>
<accession>S9ZV84</accession>
<protein>
    <recommendedName>
        <fullName evidence="9">TRAP transporter small permease protein</fullName>
    </recommendedName>
</protein>
<dbReference type="InterPro" id="IPR055348">
    <property type="entry name" value="DctQ"/>
</dbReference>
<keyword evidence="6 9" id="KW-1133">Transmembrane helix</keyword>
<dbReference type="PATRIC" id="fig|1348657.5.peg.289"/>
<dbReference type="eggNOG" id="COG3090">
    <property type="taxonomic scope" value="Bacteria"/>
</dbReference>
<keyword evidence="3" id="KW-1003">Cell membrane</keyword>
<evidence type="ECO:0000256" key="8">
    <source>
        <dbReference type="ARBA" id="ARBA00038436"/>
    </source>
</evidence>
<dbReference type="OrthoDB" id="6363908at2"/>
<dbReference type="PANTHER" id="PTHR35011:SF2">
    <property type="entry name" value="2,3-DIKETO-L-GULONATE TRAP TRANSPORTER SMALL PERMEASE PROTEIN YIAM"/>
    <property type="match status" value="1"/>
</dbReference>
<feature type="transmembrane region" description="Helical" evidence="9">
    <location>
        <begin position="137"/>
        <end position="156"/>
    </location>
</feature>
<evidence type="ECO:0000256" key="5">
    <source>
        <dbReference type="ARBA" id="ARBA00022692"/>
    </source>
</evidence>